<dbReference type="OrthoDB" id="9789812at2"/>
<dbReference type="AlphaFoldDB" id="A0A0B3VXB0"/>
<dbReference type="Gene3D" id="3.50.40.10">
    <property type="entry name" value="Phenylalanyl-trna Synthetase, Chain B, domain 3"/>
    <property type="match status" value="1"/>
</dbReference>
<dbReference type="Proteomes" id="UP000031189">
    <property type="component" value="Unassembled WGS sequence"/>
</dbReference>
<sequence length="220" mass="24768">MKIIIDDKINEKCNNIAIGSIEAYVNVIEDNEQLWNIIDEKAKEIENNVPVKSITTIKNIADSRVAYKSFGKDPSRYRLSSEALYRRIARGLGLYKVNNVVDINNLISLNSSYSVGTYDLDKISGEIHFTIADEGETYTGIGKGELNIAHLPVFYDDKGKFGSTTSDSVRAMITTDAKHILMNIISFNGDDELAKYMDEACEYLEKYADGKIICKEINKW</sequence>
<feature type="domain" description="B3/B4 tRNA-binding" evidence="1">
    <location>
        <begin position="62"/>
        <end position="209"/>
    </location>
</feature>
<dbReference type="GO" id="GO:0004826">
    <property type="term" value="F:phenylalanine-tRNA ligase activity"/>
    <property type="evidence" value="ECO:0007669"/>
    <property type="project" value="InterPro"/>
</dbReference>
<dbReference type="SUPFAM" id="SSF56037">
    <property type="entry name" value="PheT/TilS domain"/>
    <property type="match status" value="1"/>
</dbReference>
<protein>
    <recommendedName>
        <fullName evidence="1">B3/B4 tRNA-binding domain-containing protein</fullName>
    </recommendedName>
</protein>
<dbReference type="InterPro" id="IPR020825">
    <property type="entry name" value="Phe-tRNA_synthase-like_B3/B4"/>
</dbReference>
<keyword evidence="3" id="KW-1185">Reference proteome</keyword>
<accession>A0A0B3VXB0</accession>
<reference evidence="2 3" key="1">
    <citation type="submission" date="2014-12" db="EMBL/GenBank/DDBJ databases">
        <title>Draft genome sequence of Terrisporobacter sp. 08-306576, isolated from the blood culture of a bacteremia patient.</title>
        <authorList>
            <person name="Lund L.C."/>
            <person name="Sydenham T.V."/>
            <person name="Hogh S.V."/>
            <person name="Skov M.N."/>
            <person name="Kemp M."/>
            <person name="Justesen U.S."/>
        </authorList>
    </citation>
    <scope>NUCLEOTIDE SEQUENCE [LARGE SCALE GENOMIC DNA]</scope>
    <source>
        <strain evidence="2 3">08-306576</strain>
    </source>
</reference>
<evidence type="ECO:0000313" key="3">
    <source>
        <dbReference type="Proteomes" id="UP000031189"/>
    </source>
</evidence>
<dbReference type="PANTHER" id="PTHR39209">
    <property type="match status" value="1"/>
</dbReference>
<dbReference type="SMART" id="SM00873">
    <property type="entry name" value="B3_4"/>
    <property type="match status" value="1"/>
</dbReference>
<organism evidence="2 3">
    <name type="scientific">Terrisporobacter othiniensis</name>
    <dbReference type="NCBI Taxonomy" id="1577792"/>
    <lineage>
        <taxon>Bacteria</taxon>
        <taxon>Bacillati</taxon>
        <taxon>Bacillota</taxon>
        <taxon>Clostridia</taxon>
        <taxon>Peptostreptococcales</taxon>
        <taxon>Peptostreptococcaceae</taxon>
        <taxon>Terrisporobacter</taxon>
    </lineage>
</organism>
<dbReference type="InterPro" id="IPR005146">
    <property type="entry name" value="B3/B4_tRNA-bd"/>
</dbReference>
<dbReference type="Pfam" id="PF03483">
    <property type="entry name" value="B3_4"/>
    <property type="match status" value="1"/>
</dbReference>
<evidence type="ECO:0000259" key="1">
    <source>
        <dbReference type="SMART" id="SM00873"/>
    </source>
</evidence>
<dbReference type="RefSeq" id="WP_039679699.1">
    <property type="nucleotide sequence ID" value="NZ_JAWGXO010000011.1"/>
</dbReference>
<dbReference type="STRING" id="1577792.QX51_09665"/>
<dbReference type="GO" id="GO:0003723">
    <property type="term" value="F:RNA binding"/>
    <property type="evidence" value="ECO:0007669"/>
    <property type="project" value="InterPro"/>
</dbReference>
<comment type="caution">
    <text evidence="2">The sequence shown here is derived from an EMBL/GenBank/DDBJ whole genome shotgun (WGS) entry which is preliminary data.</text>
</comment>
<name>A0A0B3VXB0_9FIRM</name>
<dbReference type="EMBL" id="JWHR01000087">
    <property type="protein sequence ID" value="KHS57209.1"/>
    <property type="molecule type" value="Genomic_DNA"/>
</dbReference>
<dbReference type="PANTHER" id="PTHR39209:SF2">
    <property type="entry name" value="CYTOPLASMIC PROTEIN"/>
    <property type="match status" value="1"/>
</dbReference>
<gene>
    <name evidence="2" type="ORF">QX51_09665</name>
</gene>
<evidence type="ECO:0000313" key="2">
    <source>
        <dbReference type="EMBL" id="KHS57209.1"/>
    </source>
</evidence>
<proteinExistence type="predicted"/>